<evidence type="ECO:0000256" key="1">
    <source>
        <dbReference type="ARBA" id="ARBA00004232"/>
    </source>
</evidence>
<evidence type="ECO:0000256" key="5">
    <source>
        <dbReference type="ARBA" id="ARBA00022692"/>
    </source>
</evidence>
<protein>
    <recommendedName>
        <fullName evidence="16">Nucleoporin NDC1</fullName>
    </recommendedName>
</protein>
<keyword evidence="8 13" id="KW-1133">Transmembrane helix</keyword>
<keyword evidence="6" id="KW-0509">mRNA transport</keyword>
<comment type="similarity">
    <text evidence="3">Belongs to the NDC1 family.</text>
</comment>
<feature type="transmembrane region" description="Helical" evidence="13">
    <location>
        <begin position="240"/>
        <end position="258"/>
    </location>
</feature>
<feature type="transmembrane region" description="Helical" evidence="13">
    <location>
        <begin position="154"/>
        <end position="173"/>
    </location>
</feature>
<evidence type="ECO:0000256" key="6">
    <source>
        <dbReference type="ARBA" id="ARBA00022816"/>
    </source>
</evidence>
<evidence type="ECO:0000256" key="4">
    <source>
        <dbReference type="ARBA" id="ARBA00022448"/>
    </source>
</evidence>
<feature type="transmembrane region" description="Helical" evidence="13">
    <location>
        <begin position="63"/>
        <end position="84"/>
    </location>
</feature>
<feature type="transmembrane region" description="Helical" evidence="13">
    <location>
        <begin position="20"/>
        <end position="43"/>
    </location>
</feature>
<evidence type="ECO:0000256" key="2">
    <source>
        <dbReference type="ARBA" id="ARBA00004567"/>
    </source>
</evidence>
<accession>A0ABD1F279</accession>
<keyword evidence="4" id="KW-0813">Transport</keyword>
<evidence type="ECO:0000256" key="3">
    <source>
        <dbReference type="ARBA" id="ARBA00005760"/>
    </source>
</evidence>
<dbReference type="Proteomes" id="UP001566132">
    <property type="component" value="Unassembled WGS sequence"/>
</dbReference>
<feature type="transmembrane region" description="Helical" evidence="13">
    <location>
        <begin position="105"/>
        <end position="128"/>
    </location>
</feature>
<keyword evidence="15" id="KW-1185">Reference proteome</keyword>
<evidence type="ECO:0000256" key="11">
    <source>
        <dbReference type="ARBA" id="ARBA00023136"/>
    </source>
</evidence>
<organism evidence="14 15">
    <name type="scientific">Hypothenemus hampei</name>
    <name type="common">Coffee berry borer</name>
    <dbReference type="NCBI Taxonomy" id="57062"/>
    <lineage>
        <taxon>Eukaryota</taxon>
        <taxon>Metazoa</taxon>
        <taxon>Ecdysozoa</taxon>
        <taxon>Arthropoda</taxon>
        <taxon>Hexapoda</taxon>
        <taxon>Insecta</taxon>
        <taxon>Pterygota</taxon>
        <taxon>Neoptera</taxon>
        <taxon>Endopterygota</taxon>
        <taxon>Coleoptera</taxon>
        <taxon>Polyphaga</taxon>
        <taxon>Cucujiformia</taxon>
        <taxon>Curculionidae</taxon>
        <taxon>Scolytinae</taxon>
        <taxon>Hypothenemus</taxon>
    </lineage>
</organism>
<keyword evidence="10" id="KW-0906">Nuclear pore complex</keyword>
<proteinExistence type="inferred from homology"/>
<dbReference type="GO" id="GO:0015031">
    <property type="term" value="P:protein transport"/>
    <property type="evidence" value="ECO:0007669"/>
    <property type="project" value="UniProtKB-KW"/>
</dbReference>
<keyword evidence="11 13" id="KW-0472">Membrane</keyword>
<dbReference type="GO" id="GO:0051028">
    <property type="term" value="P:mRNA transport"/>
    <property type="evidence" value="ECO:0007669"/>
    <property type="project" value="UniProtKB-KW"/>
</dbReference>
<sequence length="566" mass="65186">MNPNLTQQTCTYKDLLLRKLSYAVTSSVCSQLVILQIYVFLWNFNVFHPKNWLLSTIHILTSFSTWIFILPFLIIVFAQSVICAKDYVVKSSYCSTRFQKFVATFSVHNLILLALHILVGGTIIWLFLSVSGGQYQKLTKICHGQAYCLNNGSLFLILSGLWTGCYFFIKVYIAERNLTFPVIYQRKFLQFKSQLEPLIRHAVVTSFLPSLYFCCLFYVYGETLQNGFRDLFGLLEQEDGTSVLIFLHLWFFSALYYFNMNLMRFYFNLFLTEPVQFPLVKDNAGSLTLQESITNSDWPIVQNLACLDLHLLAQWSPMRRQVFFSISNPGGHPYNWNTLVVSVLNLFKEYTELLNKTIDLPEKNAKPIIQAPIIQSPDRFRNLRNMTLIERDEDICDYVHVTKTSPVEFSLPQGLISYLTIKISNLWNILKVVTGINFLFGELPQANIRKCLANGNLIIWASQGITELLCASLEEDNYGIVQKDLPVILSSLVNLKQSLDKLNKVPALTRKMVGYDDFNYRMKGAVTSSIKRSLFNVCKKFENYLNDIPLSKEVSQYLQIHIMCKS</sequence>
<comment type="subcellular location">
    <subcellularLocation>
        <location evidence="1">Nucleus membrane</location>
        <topology evidence="1">Multi-pass membrane protein</topology>
    </subcellularLocation>
    <subcellularLocation>
        <location evidence="2">Nucleus</location>
        <location evidence="2">Nuclear pore complex</location>
    </subcellularLocation>
</comment>
<dbReference type="GO" id="GO:0005643">
    <property type="term" value="C:nuclear pore"/>
    <property type="evidence" value="ECO:0007669"/>
    <property type="project" value="UniProtKB-SubCell"/>
</dbReference>
<dbReference type="InterPro" id="IPR019049">
    <property type="entry name" value="Nucleoporin_prot_Ndc1/Nup"/>
</dbReference>
<reference evidence="14 15" key="1">
    <citation type="submission" date="2024-05" db="EMBL/GenBank/DDBJ databases">
        <title>Genetic variation in Jamaican populations of the coffee berry borer (Hypothenemus hampei).</title>
        <authorList>
            <person name="Errbii M."/>
            <person name="Myrie A."/>
        </authorList>
    </citation>
    <scope>NUCLEOTIDE SEQUENCE [LARGE SCALE GENOMIC DNA]</scope>
    <source>
        <strain evidence="14">JA-Hopewell-2020-01-JO</strain>
        <tissue evidence="14">Whole body</tissue>
    </source>
</reference>
<comment type="caution">
    <text evidence="14">The sequence shown here is derived from an EMBL/GenBank/DDBJ whole genome shotgun (WGS) entry which is preliminary data.</text>
</comment>
<dbReference type="GO" id="GO:0031965">
    <property type="term" value="C:nuclear membrane"/>
    <property type="evidence" value="ECO:0007669"/>
    <property type="project" value="UniProtKB-SubCell"/>
</dbReference>
<evidence type="ECO:0008006" key="16">
    <source>
        <dbReference type="Google" id="ProtNLM"/>
    </source>
</evidence>
<evidence type="ECO:0000313" key="15">
    <source>
        <dbReference type="Proteomes" id="UP001566132"/>
    </source>
</evidence>
<evidence type="ECO:0000256" key="12">
    <source>
        <dbReference type="ARBA" id="ARBA00023242"/>
    </source>
</evidence>
<keyword evidence="7" id="KW-0653">Protein transport</keyword>
<dbReference type="AlphaFoldDB" id="A0ABD1F279"/>
<keyword evidence="12" id="KW-0539">Nucleus</keyword>
<name>A0ABD1F279_HYPHA</name>
<keyword evidence="5 13" id="KW-0812">Transmembrane</keyword>
<evidence type="ECO:0000256" key="9">
    <source>
        <dbReference type="ARBA" id="ARBA00023010"/>
    </source>
</evidence>
<dbReference type="PANTHER" id="PTHR13269:SF6">
    <property type="entry name" value="NUCLEOPORIN NDC1"/>
    <property type="match status" value="1"/>
</dbReference>
<dbReference type="Pfam" id="PF09531">
    <property type="entry name" value="Ndc1_Nup"/>
    <property type="match status" value="1"/>
</dbReference>
<feature type="transmembrane region" description="Helical" evidence="13">
    <location>
        <begin position="198"/>
        <end position="220"/>
    </location>
</feature>
<evidence type="ECO:0000256" key="8">
    <source>
        <dbReference type="ARBA" id="ARBA00022989"/>
    </source>
</evidence>
<dbReference type="PANTHER" id="PTHR13269">
    <property type="entry name" value="NUCLEOPORIN NDC1"/>
    <property type="match status" value="1"/>
</dbReference>
<dbReference type="EMBL" id="JBDJPC010000003">
    <property type="protein sequence ID" value="KAL1509358.1"/>
    <property type="molecule type" value="Genomic_DNA"/>
</dbReference>
<evidence type="ECO:0000256" key="7">
    <source>
        <dbReference type="ARBA" id="ARBA00022927"/>
    </source>
</evidence>
<evidence type="ECO:0000313" key="14">
    <source>
        <dbReference type="EMBL" id="KAL1509358.1"/>
    </source>
</evidence>
<evidence type="ECO:0000256" key="13">
    <source>
        <dbReference type="SAM" id="Phobius"/>
    </source>
</evidence>
<gene>
    <name evidence="14" type="ORF">ABEB36_004112</name>
</gene>
<keyword evidence="9" id="KW-0811">Translocation</keyword>
<evidence type="ECO:0000256" key="10">
    <source>
        <dbReference type="ARBA" id="ARBA00023132"/>
    </source>
</evidence>